<dbReference type="OrthoDB" id="1323196at2759"/>
<evidence type="ECO:0000313" key="2">
    <source>
        <dbReference type="Proteomes" id="UP001152561"/>
    </source>
</evidence>
<protein>
    <submittedName>
        <fullName evidence="1">Uncharacterized protein</fullName>
    </submittedName>
</protein>
<accession>A0A9Q1MT85</accession>
<reference evidence="2" key="1">
    <citation type="journal article" date="2023" name="Proc. Natl. Acad. Sci. U.S.A.">
        <title>Genomic and structural basis for evolution of tropane alkaloid biosynthesis.</title>
        <authorList>
            <person name="Wanga Y.-J."/>
            <person name="Taina T."/>
            <person name="Yua J.-Y."/>
            <person name="Lia J."/>
            <person name="Xua B."/>
            <person name="Chenc J."/>
            <person name="D'Auriad J.C."/>
            <person name="Huanga J.-P."/>
            <person name="Huanga S.-X."/>
        </authorList>
    </citation>
    <scope>NUCLEOTIDE SEQUENCE [LARGE SCALE GENOMIC DNA]</scope>
    <source>
        <strain evidence="2">cv. KIB-2019</strain>
    </source>
</reference>
<evidence type="ECO:0000313" key="1">
    <source>
        <dbReference type="EMBL" id="KAJ8568115.1"/>
    </source>
</evidence>
<name>A0A9Q1MT85_9SOLA</name>
<dbReference type="Proteomes" id="UP001152561">
    <property type="component" value="Unassembled WGS sequence"/>
</dbReference>
<keyword evidence="2" id="KW-1185">Reference proteome</keyword>
<sequence length="82" mass="9322">MESIELHDCSTSAEVSARRIKEEQENLGNDILKVHINKSLVQKNRDSSPVFEIKLQFDEQATKLSGMWDVLLDNIFGSSTEQ</sequence>
<gene>
    <name evidence="1" type="ORF">K7X08_020837</name>
</gene>
<dbReference type="EMBL" id="JAJAGQ010000003">
    <property type="protein sequence ID" value="KAJ8568115.1"/>
    <property type="molecule type" value="Genomic_DNA"/>
</dbReference>
<organism evidence="1 2">
    <name type="scientific">Anisodus acutangulus</name>
    <dbReference type="NCBI Taxonomy" id="402998"/>
    <lineage>
        <taxon>Eukaryota</taxon>
        <taxon>Viridiplantae</taxon>
        <taxon>Streptophyta</taxon>
        <taxon>Embryophyta</taxon>
        <taxon>Tracheophyta</taxon>
        <taxon>Spermatophyta</taxon>
        <taxon>Magnoliopsida</taxon>
        <taxon>eudicotyledons</taxon>
        <taxon>Gunneridae</taxon>
        <taxon>Pentapetalae</taxon>
        <taxon>asterids</taxon>
        <taxon>lamiids</taxon>
        <taxon>Solanales</taxon>
        <taxon>Solanaceae</taxon>
        <taxon>Solanoideae</taxon>
        <taxon>Hyoscyameae</taxon>
        <taxon>Anisodus</taxon>
    </lineage>
</organism>
<comment type="caution">
    <text evidence="1">The sequence shown here is derived from an EMBL/GenBank/DDBJ whole genome shotgun (WGS) entry which is preliminary data.</text>
</comment>
<proteinExistence type="predicted"/>
<dbReference type="AlphaFoldDB" id="A0A9Q1MT85"/>